<comment type="caution">
    <text evidence="2">The sequence shown here is derived from an EMBL/GenBank/DDBJ whole genome shotgun (WGS) entry which is preliminary data.</text>
</comment>
<sequence>MRILVDENLPPALARALAELFRGQHEVIHIRDRFGPKVTDIEWISVLNAEGHWTVLSADRRISRNKAEQAAFRASRLIAFIFAPALQKGTILKKMERLMVLWPKIEAQVGLVQGGSMFEIPAKGDRLRPL</sequence>
<keyword evidence="3" id="KW-1185">Reference proteome</keyword>
<dbReference type="Proteomes" id="UP001149822">
    <property type="component" value="Unassembled WGS sequence"/>
</dbReference>
<dbReference type="Pfam" id="PF18478">
    <property type="entry name" value="PIN_10"/>
    <property type="match status" value="1"/>
</dbReference>
<proteinExistence type="predicted"/>
<feature type="domain" description="VapC45 PIN like" evidence="1">
    <location>
        <begin position="1"/>
        <end position="83"/>
    </location>
</feature>
<dbReference type="InterPro" id="IPR041375">
    <property type="entry name" value="VapC45_PIN-like"/>
</dbReference>
<evidence type="ECO:0000313" key="2">
    <source>
        <dbReference type="EMBL" id="MCZ0961267.1"/>
    </source>
</evidence>
<dbReference type="RefSeq" id="WP_268941261.1">
    <property type="nucleotide sequence ID" value="NZ_JAPTYD010000005.1"/>
</dbReference>
<reference evidence="2" key="1">
    <citation type="submission" date="2022-12" db="EMBL/GenBank/DDBJ databases">
        <title>Paracoccus sp. EF6 isolated from a lake water.</title>
        <authorList>
            <person name="Liu H."/>
        </authorList>
    </citation>
    <scope>NUCLEOTIDE SEQUENCE</scope>
    <source>
        <strain evidence="2">EF6</strain>
    </source>
</reference>
<gene>
    <name evidence="2" type="ORF">OU682_06510</name>
</gene>
<dbReference type="EMBL" id="JAPTYD010000005">
    <property type="protein sequence ID" value="MCZ0961267.1"/>
    <property type="molecule type" value="Genomic_DNA"/>
</dbReference>
<accession>A0ABT4J2D6</accession>
<protein>
    <recommendedName>
        <fullName evidence="1">VapC45 PIN like domain-containing protein</fullName>
    </recommendedName>
</protein>
<organism evidence="2 3">
    <name type="scientific">Paracoccus benzoatiresistens</name>
    <dbReference type="NCBI Taxonomy" id="2997341"/>
    <lineage>
        <taxon>Bacteria</taxon>
        <taxon>Pseudomonadati</taxon>
        <taxon>Pseudomonadota</taxon>
        <taxon>Alphaproteobacteria</taxon>
        <taxon>Rhodobacterales</taxon>
        <taxon>Paracoccaceae</taxon>
        <taxon>Paracoccus</taxon>
    </lineage>
</organism>
<evidence type="ECO:0000259" key="1">
    <source>
        <dbReference type="Pfam" id="PF18478"/>
    </source>
</evidence>
<name>A0ABT4J2D6_9RHOB</name>
<evidence type="ECO:0000313" key="3">
    <source>
        <dbReference type="Proteomes" id="UP001149822"/>
    </source>
</evidence>